<protein>
    <submittedName>
        <fullName evidence="6">FAD-dependent oxidoreductase</fullName>
    </submittedName>
</protein>
<evidence type="ECO:0000259" key="5">
    <source>
        <dbReference type="Pfam" id="PF01266"/>
    </source>
</evidence>
<comment type="caution">
    <text evidence="6">The sequence shown here is derived from an EMBL/GenBank/DDBJ whole genome shotgun (WGS) entry which is preliminary data.</text>
</comment>
<reference evidence="7" key="1">
    <citation type="journal article" date="2019" name="Int. J. Syst. Evol. Microbiol.">
        <title>The Global Catalogue of Microorganisms (GCM) 10K type strain sequencing project: providing services to taxonomists for standard genome sequencing and annotation.</title>
        <authorList>
            <consortium name="The Broad Institute Genomics Platform"/>
            <consortium name="The Broad Institute Genome Sequencing Center for Infectious Disease"/>
            <person name="Wu L."/>
            <person name="Ma J."/>
        </authorList>
    </citation>
    <scope>NUCLEOTIDE SEQUENCE [LARGE SCALE GENOMIC DNA]</scope>
    <source>
        <strain evidence="7">KCTC 52094</strain>
    </source>
</reference>
<dbReference type="PANTHER" id="PTHR10961">
    <property type="entry name" value="PEROXISOMAL SARCOSINE OXIDASE"/>
    <property type="match status" value="1"/>
</dbReference>
<evidence type="ECO:0000256" key="3">
    <source>
        <dbReference type="ARBA" id="ARBA00022827"/>
    </source>
</evidence>
<evidence type="ECO:0000313" key="6">
    <source>
        <dbReference type="EMBL" id="MFC3127129.1"/>
    </source>
</evidence>
<feature type="domain" description="FAD dependent oxidoreductase" evidence="5">
    <location>
        <begin position="7"/>
        <end position="355"/>
    </location>
</feature>
<comment type="cofactor">
    <cofactor evidence="1">
        <name>FAD</name>
        <dbReference type="ChEBI" id="CHEBI:57692"/>
    </cofactor>
</comment>
<dbReference type="InterPro" id="IPR045170">
    <property type="entry name" value="MTOX"/>
</dbReference>
<dbReference type="PANTHER" id="PTHR10961:SF46">
    <property type="entry name" value="PEROXISOMAL SARCOSINE OXIDASE"/>
    <property type="match status" value="1"/>
</dbReference>
<dbReference type="SUPFAM" id="SSF54373">
    <property type="entry name" value="FAD-linked reductases, C-terminal domain"/>
    <property type="match status" value="1"/>
</dbReference>
<keyword evidence="7" id="KW-1185">Reference proteome</keyword>
<proteinExistence type="predicted"/>
<dbReference type="InterPro" id="IPR036188">
    <property type="entry name" value="FAD/NAD-bd_sf"/>
</dbReference>
<dbReference type="Pfam" id="PF01266">
    <property type="entry name" value="DAO"/>
    <property type="match status" value="1"/>
</dbReference>
<sequence length="378" mass="40047">MLRAMPDALVLGAGIMGLSAAWGLSRAGFSVTVVEQDDIPNPRGSSVDEHRLIRHAYGAAAGYMHMVDEAYAAWELLWQDTGQRLYAETGVLALGDGGAAHGWLELSRGALREAGHAVADLGQARLASRFPMLGVEGIGDAFHMQRGGVLLAGRIVGLLAAHLRQRGVGFRRGRAVAVDPARARLTLEDGAVLEAERLVLAAGPWAPRLVPGLAGRVTPSRQIVVYLEPPERYRSAWAAAPMVLDLSEKGGFYAVPPVPGTGLKIGDHRFSCQGDAEDTRDASTAEAEAILALARPRLRDAGEYRVLGAKACYYDVEPEERFLVEPLSSRCIVMSGFSGHGFKFGAVLGLAVGDWDLQRLPGWAAGCGGAAPTGPRAA</sequence>
<organism evidence="6 7">
    <name type="scientific">Teichococcus globiformis</name>
    <dbReference type="NCBI Taxonomy" id="2307229"/>
    <lineage>
        <taxon>Bacteria</taxon>
        <taxon>Pseudomonadati</taxon>
        <taxon>Pseudomonadota</taxon>
        <taxon>Alphaproteobacteria</taxon>
        <taxon>Acetobacterales</taxon>
        <taxon>Roseomonadaceae</taxon>
        <taxon>Roseomonas</taxon>
    </lineage>
</organism>
<evidence type="ECO:0000313" key="7">
    <source>
        <dbReference type="Proteomes" id="UP001595593"/>
    </source>
</evidence>
<evidence type="ECO:0000256" key="1">
    <source>
        <dbReference type="ARBA" id="ARBA00001974"/>
    </source>
</evidence>
<dbReference type="Proteomes" id="UP001595593">
    <property type="component" value="Unassembled WGS sequence"/>
</dbReference>
<dbReference type="InterPro" id="IPR006076">
    <property type="entry name" value="FAD-dep_OxRdtase"/>
</dbReference>
<accession>A0ABV7G337</accession>
<dbReference type="RefSeq" id="WP_379598934.1">
    <property type="nucleotide sequence ID" value="NZ_JBHRTN010000019.1"/>
</dbReference>
<evidence type="ECO:0000256" key="2">
    <source>
        <dbReference type="ARBA" id="ARBA00022630"/>
    </source>
</evidence>
<dbReference type="SUPFAM" id="SSF51905">
    <property type="entry name" value="FAD/NAD(P)-binding domain"/>
    <property type="match status" value="1"/>
</dbReference>
<keyword evidence="2" id="KW-0285">Flavoprotein</keyword>
<gene>
    <name evidence="6" type="ORF">ACFOD4_18835</name>
</gene>
<evidence type="ECO:0000256" key="4">
    <source>
        <dbReference type="ARBA" id="ARBA00023002"/>
    </source>
</evidence>
<name>A0ABV7G337_9PROT</name>
<dbReference type="EMBL" id="JBHRTN010000019">
    <property type="protein sequence ID" value="MFC3127129.1"/>
    <property type="molecule type" value="Genomic_DNA"/>
</dbReference>
<keyword evidence="4" id="KW-0560">Oxidoreductase</keyword>
<dbReference type="Gene3D" id="3.30.9.10">
    <property type="entry name" value="D-Amino Acid Oxidase, subunit A, domain 2"/>
    <property type="match status" value="1"/>
</dbReference>
<keyword evidence="3" id="KW-0274">FAD</keyword>
<dbReference type="Gene3D" id="3.50.50.60">
    <property type="entry name" value="FAD/NAD(P)-binding domain"/>
    <property type="match status" value="1"/>
</dbReference>